<feature type="non-terminal residue" evidence="8">
    <location>
        <position position="330"/>
    </location>
</feature>
<dbReference type="GO" id="GO:0009897">
    <property type="term" value="C:external side of plasma membrane"/>
    <property type="evidence" value="ECO:0007669"/>
    <property type="project" value="TreeGrafter"/>
</dbReference>
<dbReference type="Gene3D" id="3.20.20.140">
    <property type="entry name" value="Metal-dependent hydrolases"/>
    <property type="match status" value="1"/>
</dbReference>
<evidence type="ECO:0000256" key="6">
    <source>
        <dbReference type="ARBA" id="ARBA00022833"/>
    </source>
</evidence>
<sequence length="330" mass="37396">FFMKFTSDIIRRLPKAELHCQLDGSLRIDTILNLALDQGVKLPSNNKKILESILMIEDKIGSLEEYLNRFDIILSVLQTPKALTIIAYELAMDSWKDGVRYLEVRYCPALHTKNGMTLSDTIEAVKLGLKQAEKKCGIITGIIICSLRNMPPSHSLELSKLAVKYKNKGVVGFDLAGIEENFPAKKHKEAFYLILNNNINTTIHAGEAFGPKSIHQAIHICGAHRIGHGTRVYEDIDLLNYINNHRIPLEICLTSNIHTKTISSISKHPFKYYINEKVRVTLNTDNRLISNTSLSNEYEIAINNFNLNENEIRTIIINGFKSAFLPHNKR</sequence>
<dbReference type="PANTHER" id="PTHR11409:SF43">
    <property type="entry name" value="ADENOSINE DEAMINASE"/>
    <property type="match status" value="1"/>
</dbReference>
<dbReference type="GO" id="GO:0006154">
    <property type="term" value="P:adenosine catabolic process"/>
    <property type="evidence" value="ECO:0007669"/>
    <property type="project" value="TreeGrafter"/>
</dbReference>
<proteinExistence type="inferred from homology"/>
<dbReference type="EMBL" id="UINC01115516">
    <property type="protein sequence ID" value="SVC86601.1"/>
    <property type="molecule type" value="Genomic_DNA"/>
</dbReference>
<evidence type="ECO:0000256" key="1">
    <source>
        <dbReference type="ARBA" id="ARBA00001947"/>
    </source>
</evidence>
<dbReference type="NCBIfam" id="TIGR01430">
    <property type="entry name" value="aden_deam"/>
    <property type="match status" value="1"/>
</dbReference>
<evidence type="ECO:0000259" key="7">
    <source>
        <dbReference type="Pfam" id="PF00962"/>
    </source>
</evidence>
<dbReference type="InterPro" id="IPR001365">
    <property type="entry name" value="A_deaminase_dom"/>
</dbReference>
<comment type="cofactor">
    <cofactor evidence="1">
        <name>Zn(2+)</name>
        <dbReference type="ChEBI" id="CHEBI:29105"/>
    </cofactor>
</comment>
<keyword evidence="4" id="KW-0479">Metal-binding</keyword>
<organism evidence="8">
    <name type="scientific">marine metagenome</name>
    <dbReference type="NCBI Taxonomy" id="408172"/>
    <lineage>
        <taxon>unclassified sequences</taxon>
        <taxon>metagenomes</taxon>
        <taxon>ecological metagenomes</taxon>
    </lineage>
</organism>
<name>A0A382QQJ3_9ZZZZ</name>
<dbReference type="InterPro" id="IPR006330">
    <property type="entry name" value="Ado/ade_deaminase"/>
</dbReference>
<feature type="domain" description="Adenosine deaminase" evidence="7">
    <location>
        <begin position="14"/>
        <end position="329"/>
    </location>
</feature>
<comment type="similarity">
    <text evidence="2">Belongs to the metallo-dependent hydrolases superfamily. Adenosine and AMP deaminases family.</text>
</comment>
<keyword evidence="6" id="KW-0862">Zinc</keyword>
<dbReference type="EC" id="3.5.4.4" evidence="3"/>
<dbReference type="GO" id="GO:0046872">
    <property type="term" value="F:metal ion binding"/>
    <property type="evidence" value="ECO:0007669"/>
    <property type="project" value="UniProtKB-KW"/>
</dbReference>
<reference evidence="8" key="1">
    <citation type="submission" date="2018-05" db="EMBL/GenBank/DDBJ databases">
        <authorList>
            <person name="Lanie J.A."/>
            <person name="Ng W.-L."/>
            <person name="Kazmierczak K.M."/>
            <person name="Andrzejewski T.M."/>
            <person name="Davidsen T.M."/>
            <person name="Wayne K.J."/>
            <person name="Tettelin H."/>
            <person name="Glass J.I."/>
            <person name="Rusch D."/>
            <person name="Podicherti R."/>
            <person name="Tsui H.-C.T."/>
            <person name="Winkler M.E."/>
        </authorList>
    </citation>
    <scope>NUCLEOTIDE SEQUENCE</scope>
</reference>
<dbReference type="GO" id="GO:0005829">
    <property type="term" value="C:cytosol"/>
    <property type="evidence" value="ECO:0007669"/>
    <property type="project" value="TreeGrafter"/>
</dbReference>
<dbReference type="Pfam" id="PF00962">
    <property type="entry name" value="A_deaminase"/>
    <property type="match status" value="1"/>
</dbReference>
<keyword evidence="5" id="KW-0378">Hydrolase</keyword>
<dbReference type="GO" id="GO:0060169">
    <property type="term" value="P:negative regulation of adenosine receptor signaling pathway"/>
    <property type="evidence" value="ECO:0007669"/>
    <property type="project" value="TreeGrafter"/>
</dbReference>
<evidence type="ECO:0000256" key="3">
    <source>
        <dbReference type="ARBA" id="ARBA00012784"/>
    </source>
</evidence>
<evidence type="ECO:0000313" key="8">
    <source>
        <dbReference type="EMBL" id="SVC86601.1"/>
    </source>
</evidence>
<evidence type="ECO:0000256" key="5">
    <source>
        <dbReference type="ARBA" id="ARBA00022801"/>
    </source>
</evidence>
<dbReference type="GO" id="GO:0046103">
    <property type="term" value="P:inosine biosynthetic process"/>
    <property type="evidence" value="ECO:0007669"/>
    <property type="project" value="TreeGrafter"/>
</dbReference>
<accession>A0A382QQJ3</accession>
<dbReference type="AlphaFoldDB" id="A0A382QQJ3"/>
<gene>
    <name evidence="8" type="ORF">METZ01_LOCUS339455</name>
</gene>
<evidence type="ECO:0000256" key="2">
    <source>
        <dbReference type="ARBA" id="ARBA00006676"/>
    </source>
</evidence>
<dbReference type="GO" id="GO:0043103">
    <property type="term" value="P:hypoxanthine salvage"/>
    <property type="evidence" value="ECO:0007669"/>
    <property type="project" value="TreeGrafter"/>
</dbReference>
<dbReference type="PANTHER" id="PTHR11409">
    <property type="entry name" value="ADENOSINE DEAMINASE"/>
    <property type="match status" value="1"/>
</dbReference>
<dbReference type="SUPFAM" id="SSF51556">
    <property type="entry name" value="Metallo-dependent hydrolases"/>
    <property type="match status" value="1"/>
</dbReference>
<protein>
    <recommendedName>
        <fullName evidence="3">adenosine deaminase</fullName>
        <ecNumber evidence="3">3.5.4.4</ecNumber>
    </recommendedName>
</protein>
<feature type="non-terminal residue" evidence="8">
    <location>
        <position position="1"/>
    </location>
</feature>
<dbReference type="InterPro" id="IPR032466">
    <property type="entry name" value="Metal_Hydrolase"/>
</dbReference>
<dbReference type="GO" id="GO:0004000">
    <property type="term" value="F:adenosine deaminase activity"/>
    <property type="evidence" value="ECO:0007669"/>
    <property type="project" value="UniProtKB-ARBA"/>
</dbReference>
<evidence type="ECO:0000256" key="4">
    <source>
        <dbReference type="ARBA" id="ARBA00022723"/>
    </source>
</evidence>